<organism evidence="1">
    <name type="scientific">Arundo donax</name>
    <name type="common">Giant reed</name>
    <name type="synonym">Donax arundinaceus</name>
    <dbReference type="NCBI Taxonomy" id="35708"/>
    <lineage>
        <taxon>Eukaryota</taxon>
        <taxon>Viridiplantae</taxon>
        <taxon>Streptophyta</taxon>
        <taxon>Embryophyta</taxon>
        <taxon>Tracheophyta</taxon>
        <taxon>Spermatophyta</taxon>
        <taxon>Magnoliopsida</taxon>
        <taxon>Liliopsida</taxon>
        <taxon>Poales</taxon>
        <taxon>Poaceae</taxon>
        <taxon>PACMAD clade</taxon>
        <taxon>Arundinoideae</taxon>
        <taxon>Arundineae</taxon>
        <taxon>Arundo</taxon>
    </lineage>
</organism>
<protein>
    <submittedName>
        <fullName evidence="1">Uncharacterized protein</fullName>
    </submittedName>
</protein>
<accession>A0A0A9GMW5</accession>
<name>A0A0A9GMW5_ARUDO</name>
<dbReference type="EMBL" id="GBRH01173152">
    <property type="protein sequence ID" value="JAE24744.1"/>
    <property type="molecule type" value="Transcribed_RNA"/>
</dbReference>
<reference evidence="1" key="2">
    <citation type="journal article" date="2015" name="Data Brief">
        <title>Shoot transcriptome of the giant reed, Arundo donax.</title>
        <authorList>
            <person name="Barrero R.A."/>
            <person name="Guerrero F.D."/>
            <person name="Moolhuijzen P."/>
            <person name="Goolsby J.A."/>
            <person name="Tidwell J."/>
            <person name="Bellgard S.E."/>
            <person name="Bellgard M.I."/>
        </authorList>
    </citation>
    <scope>NUCLEOTIDE SEQUENCE</scope>
    <source>
        <tissue evidence="1">Shoot tissue taken approximately 20 cm above the soil surface</tissue>
    </source>
</reference>
<proteinExistence type="predicted"/>
<evidence type="ECO:0000313" key="1">
    <source>
        <dbReference type="EMBL" id="JAE24744.1"/>
    </source>
</evidence>
<sequence>MNKENSNSGFNGVLPIQKDQYNNDVWPMVISLCLNRLHLNLTDEALATYNWSSSSPDWTIC</sequence>
<dbReference type="AlphaFoldDB" id="A0A0A9GMW5"/>
<reference evidence="1" key="1">
    <citation type="submission" date="2014-09" db="EMBL/GenBank/DDBJ databases">
        <authorList>
            <person name="Magalhaes I.L.F."/>
            <person name="Oliveira U."/>
            <person name="Santos F.R."/>
            <person name="Vidigal T.H.D.A."/>
            <person name="Brescovit A.D."/>
            <person name="Santos A.J."/>
        </authorList>
    </citation>
    <scope>NUCLEOTIDE SEQUENCE</scope>
    <source>
        <tissue evidence="1">Shoot tissue taken approximately 20 cm above the soil surface</tissue>
    </source>
</reference>